<proteinExistence type="predicted"/>
<evidence type="ECO:0000313" key="1">
    <source>
        <dbReference type="EMBL" id="KAL2468081.1"/>
    </source>
</evidence>
<comment type="caution">
    <text evidence="1">The sequence shown here is derived from an EMBL/GenBank/DDBJ whole genome shotgun (WGS) entry which is preliminary data.</text>
</comment>
<name>A0ABD1PVW2_9LAMI</name>
<evidence type="ECO:0000313" key="2">
    <source>
        <dbReference type="Proteomes" id="UP001604277"/>
    </source>
</evidence>
<sequence>MDLWVVATAAGVRYIEKNWQKISAEKEGLTGPSSKSSLSVQSEPWNLLQQIRDKTCPLSRLARERAQGYVNSEEKNDLDVNLLEMDMLNGVDSTFFGEMEIMFWRMRF</sequence>
<organism evidence="1 2">
    <name type="scientific">Forsythia ovata</name>
    <dbReference type="NCBI Taxonomy" id="205694"/>
    <lineage>
        <taxon>Eukaryota</taxon>
        <taxon>Viridiplantae</taxon>
        <taxon>Streptophyta</taxon>
        <taxon>Embryophyta</taxon>
        <taxon>Tracheophyta</taxon>
        <taxon>Spermatophyta</taxon>
        <taxon>Magnoliopsida</taxon>
        <taxon>eudicotyledons</taxon>
        <taxon>Gunneridae</taxon>
        <taxon>Pentapetalae</taxon>
        <taxon>asterids</taxon>
        <taxon>lamiids</taxon>
        <taxon>Lamiales</taxon>
        <taxon>Oleaceae</taxon>
        <taxon>Forsythieae</taxon>
        <taxon>Forsythia</taxon>
    </lineage>
</organism>
<dbReference type="Proteomes" id="UP001604277">
    <property type="component" value="Unassembled WGS sequence"/>
</dbReference>
<gene>
    <name evidence="1" type="ORF">Fot_51606</name>
</gene>
<keyword evidence="2" id="KW-1185">Reference proteome</keyword>
<dbReference type="AlphaFoldDB" id="A0ABD1PVW2"/>
<protein>
    <submittedName>
        <fullName evidence="1">Uncharacterized protein</fullName>
    </submittedName>
</protein>
<reference evidence="2" key="1">
    <citation type="submission" date="2024-07" db="EMBL/GenBank/DDBJ databases">
        <title>Two chromosome-level genome assemblies of Korean endemic species Abeliophyllum distichum and Forsythia ovata (Oleaceae).</title>
        <authorList>
            <person name="Jang H."/>
        </authorList>
    </citation>
    <scope>NUCLEOTIDE SEQUENCE [LARGE SCALE GENOMIC DNA]</scope>
</reference>
<accession>A0ABD1PVW2</accession>
<dbReference type="EMBL" id="JBFOLJ010000017">
    <property type="protein sequence ID" value="KAL2468081.1"/>
    <property type="molecule type" value="Genomic_DNA"/>
</dbReference>